<keyword evidence="9" id="KW-1185">Reference proteome</keyword>
<keyword evidence="4" id="KW-0378">Hydrolase</keyword>
<dbReference type="EC" id="3.1.11.6" evidence="6"/>
<feature type="coiled-coil region" evidence="7">
    <location>
        <begin position="37"/>
        <end position="64"/>
    </location>
</feature>
<evidence type="ECO:0000313" key="8">
    <source>
        <dbReference type="EMBL" id="ALD66433.1"/>
    </source>
</evidence>
<evidence type="ECO:0000256" key="2">
    <source>
        <dbReference type="ARBA" id="ARBA00022490"/>
    </source>
</evidence>
<evidence type="ECO:0000313" key="9">
    <source>
        <dbReference type="Proteomes" id="UP000063919"/>
    </source>
</evidence>
<dbReference type="InterPro" id="IPR003761">
    <property type="entry name" value="Exonuc_VII_S"/>
</dbReference>
<dbReference type="Gene3D" id="1.10.287.1040">
    <property type="entry name" value="Exonuclease VII, small subunit"/>
    <property type="match status" value="1"/>
</dbReference>
<evidence type="ECO:0000256" key="7">
    <source>
        <dbReference type="SAM" id="Coils"/>
    </source>
</evidence>
<dbReference type="SUPFAM" id="SSF116842">
    <property type="entry name" value="XseB-like"/>
    <property type="match status" value="1"/>
</dbReference>
<protein>
    <recommendedName>
        <fullName evidence="6">Exodeoxyribonuclease VII small subunit</fullName>
        <ecNumber evidence="6">3.1.11.6</ecNumber>
    </recommendedName>
</protein>
<reference evidence="8 9" key="1">
    <citation type="journal article" date="2015" name="Genome Announc.">
        <title>Complete Genome Sequence of Spiroplasma cantharicola CC-1T (DSM 21588), a Bacterium Isolated from Soldier Beetle (Cantharis carolinus).</title>
        <authorList>
            <person name="Lo W.S."/>
            <person name="Liu P.Y."/>
            <person name="Kuo C.H."/>
        </authorList>
    </citation>
    <scope>NUCLEOTIDE SEQUENCE [LARGE SCALE GENOMIC DNA]</scope>
    <source>
        <strain evidence="8 9">CC-1</strain>
    </source>
</reference>
<dbReference type="EMBL" id="CP012622">
    <property type="protein sequence ID" value="ALD66433.1"/>
    <property type="molecule type" value="Genomic_DNA"/>
</dbReference>
<dbReference type="PATRIC" id="fig|362837.3.peg.538"/>
<proteinExistence type="inferred from homology"/>
<evidence type="ECO:0000256" key="3">
    <source>
        <dbReference type="ARBA" id="ARBA00022722"/>
    </source>
</evidence>
<dbReference type="NCBIfam" id="TIGR01280">
    <property type="entry name" value="xseB"/>
    <property type="match status" value="1"/>
</dbReference>
<evidence type="ECO:0000256" key="4">
    <source>
        <dbReference type="ARBA" id="ARBA00022801"/>
    </source>
</evidence>
<keyword evidence="5" id="KW-0269">Exonuclease</keyword>
<gene>
    <name evidence="8" type="ORF">SCANT_v1c05270</name>
</gene>
<evidence type="ECO:0000256" key="5">
    <source>
        <dbReference type="ARBA" id="ARBA00022839"/>
    </source>
</evidence>
<comment type="similarity">
    <text evidence="1">Belongs to the XseB family.</text>
</comment>
<dbReference type="InterPro" id="IPR037004">
    <property type="entry name" value="Exonuc_VII_ssu_sf"/>
</dbReference>
<dbReference type="KEGG" id="scj:SCANT_v1c05270"/>
<dbReference type="GO" id="GO:0008855">
    <property type="term" value="F:exodeoxyribonuclease VII activity"/>
    <property type="evidence" value="ECO:0007669"/>
    <property type="project" value="UniProtKB-UniRule"/>
</dbReference>
<accession>A0A0M4JSN9</accession>
<dbReference type="GO" id="GO:0009318">
    <property type="term" value="C:exodeoxyribonuclease VII complex"/>
    <property type="evidence" value="ECO:0007669"/>
    <property type="project" value="UniProtKB-UniRule"/>
</dbReference>
<keyword evidence="2" id="KW-0963">Cytoplasm</keyword>
<sequence length="70" mass="8095">MNNMNKKNFNELLDEIKNISNKLNDSNTSMEDSIELFKKGTDMIKEAKEQLTNLEGEVKKVLDNNEVTNF</sequence>
<dbReference type="STRING" id="362837.SCANT_v1c05270"/>
<dbReference type="GO" id="GO:0006308">
    <property type="term" value="P:DNA catabolic process"/>
    <property type="evidence" value="ECO:0007669"/>
    <property type="project" value="UniProtKB-UniRule"/>
</dbReference>
<dbReference type="Proteomes" id="UP000063919">
    <property type="component" value="Chromosome"/>
</dbReference>
<keyword evidence="3" id="KW-0540">Nuclease</keyword>
<evidence type="ECO:0000256" key="6">
    <source>
        <dbReference type="NCBIfam" id="TIGR01280"/>
    </source>
</evidence>
<keyword evidence="7" id="KW-0175">Coiled coil</keyword>
<evidence type="ECO:0000256" key="1">
    <source>
        <dbReference type="ARBA" id="ARBA00009998"/>
    </source>
</evidence>
<name>A0A0M4JSN9_9MOLU</name>
<organism evidence="8 9">
    <name type="scientific">Spiroplasma cantharicola</name>
    <dbReference type="NCBI Taxonomy" id="362837"/>
    <lineage>
        <taxon>Bacteria</taxon>
        <taxon>Bacillati</taxon>
        <taxon>Mycoplasmatota</taxon>
        <taxon>Mollicutes</taxon>
        <taxon>Entomoplasmatales</taxon>
        <taxon>Spiroplasmataceae</taxon>
        <taxon>Spiroplasma</taxon>
    </lineage>
</organism>
<dbReference type="Pfam" id="PF02609">
    <property type="entry name" value="Exonuc_VII_S"/>
    <property type="match status" value="1"/>
</dbReference>
<dbReference type="AlphaFoldDB" id="A0A0M4JSN9"/>